<evidence type="ECO:0000256" key="2">
    <source>
        <dbReference type="ARBA" id="ARBA00022630"/>
    </source>
</evidence>
<accession>A0A4R8ZU61</accession>
<name>A0A4R8ZU61_9MICO</name>
<dbReference type="SUPFAM" id="SSF51679">
    <property type="entry name" value="Bacterial luciferase-like"/>
    <property type="match status" value="1"/>
</dbReference>
<keyword evidence="3" id="KW-0560">Oxidoreductase</keyword>
<dbReference type="InterPro" id="IPR011251">
    <property type="entry name" value="Luciferase-like_dom"/>
</dbReference>
<evidence type="ECO:0000313" key="6">
    <source>
        <dbReference type="EMBL" id="TFD45978.1"/>
    </source>
</evidence>
<keyword evidence="2" id="KW-0285">Flavoprotein</keyword>
<organism evidence="6 7">
    <name type="scientific">Cryobacterium frigoriphilum</name>
    <dbReference type="NCBI Taxonomy" id="1259150"/>
    <lineage>
        <taxon>Bacteria</taxon>
        <taxon>Bacillati</taxon>
        <taxon>Actinomycetota</taxon>
        <taxon>Actinomycetes</taxon>
        <taxon>Micrococcales</taxon>
        <taxon>Microbacteriaceae</taxon>
        <taxon>Cryobacterium</taxon>
    </lineage>
</organism>
<dbReference type="GO" id="GO:0004497">
    <property type="term" value="F:monooxygenase activity"/>
    <property type="evidence" value="ECO:0007669"/>
    <property type="project" value="UniProtKB-KW"/>
</dbReference>
<evidence type="ECO:0000259" key="5">
    <source>
        <dbReference type="Pfam" id="PF00296"/>
    </source>
</evidence>
<dbReference type="OrthoDB" id="7903015at2"/>
<dbReference type="GO" id="GO:0016705">
    <property type="term" value="F:oxidoreductase activity, acting on paired donors, with incorporation or reduction of molecular oxygen"/>
    <property type="evidence" value="ECO:0007669"/>
    <property type="project" value="InterPro"/>
</dbReference>
<evidence type="ECO:0000256" key="1">
    <source>
        <dbReference type="ARBA" id="ARBA00010426"/>
    </source>
</evidence>
<protein>
    <submittedName>
        <fullName evidence="6">LLM class flavin-dependent oxidoreductase</fullName>
    </submittedName>
</protein>
<proteinExistence type="inferred from homology"/>
<evidence type="ECO:0000313" key="7">
    <source>
        <dbReference type="Proteomes" id="UP000297447"/>
    </source>
</evidence>
<gene>
    <name evidence="6" type="ORF">E3T55_17880</name>
</gene>
<dbReference type="RefSeq" id="WP_134520895.1">
    <property type="nucleotide sequence ID" value="NZ_SOHE01000078.1"/>
</dbReference>
<dbReference type="Gene3D" id="3.20.20.30">
    <property type="entry name" value="Luciferase-like domain"/>
    <property type="match status" value="1"/>
</dbReference>
<dbReference type="EMBL" id="SOHE01000078">
    <property type="protein sequence ID" value="TFD45978.1"/>
    <property type="molecule type" value="Genomic_DNA"/>
</dbReference>
<comment type="caution">
    <text evidence="6">The sequence shown here is derived from an EMBL/GenBank/DDBJ whole genome shotgun (WGS) entry which is preliminary data.</text>
</comment>
<keyword evidence="7" id="KW-1185">Reference proteome</keyword>
<dbReference type="PANTHER" id="PTHR30137">
    <property type="entry name" value="LUCIFERASE-LIKE MONOOXYGENASE"/>
    <property type="match status" value="1"/>
</dbReference>
<dbReference type="AlphaFoldDB" id="A0A4R8ZU61"/>
<feature type="domain" description="Luciferase-like" evidence="5">
    <location>
        <begin position="1"/>
        <end position="343"/>
    </location>
</feature>
<dbReference type="Proteomes" id="UP000297447">
    <property type="component" value="Unassembled WGS sequence"/>
</dbReference>
<dbReference type="InterPro" id="IPR036661">
    <property type="entry name" value="Luciferase-like_sf"/>
</dbReference>
<reference evidence="6 7" key="1">
    <citation type="submission" date="2019-03" db="EMBL/GenBank/DDBJ databases">
        <title>Genomics of glacier-inhabiting Cryobacterium strains.</title>
        <authorList>
            <person name="Liu Q."/>
            <person name="Xin Y.-H."/>
        </authorList>
    </citation>
    <scope>NUCLEOTIDE SEQUENCE [LARGE SCALE GENOMIC DNA]</scope>
    <source>
        <strain evidence="6 7">Hh14</strain>
    </source>
</reference>
<evidence type="ECO:0000256" key="3">
    <source>
        <dbReference type="ARBA" id="ARBA00023002"/>
    </source>
</evidence>
<comment type="similarity">
    <text evidence="1">Belongs to the bacterial luciferase oxidoreductase family.</text>
</comment>
<dbReference type="Pfam" id="PF00296">
    <property type="entry name" value="Bac_luciferase"/>
    <property type="match status" value="1"/>
</dbReference>
<evidence type="ECO:0000256" key="4">
    <source>
        <dbReference type="ARBA" id="ARBA00023033"/>
    </source>
</evidence>
<dbReference type="GO" id="GO:0005829">
    <property type="term" value="C:cytosol"/>
    <property type="evidence" value="ECO:0007669"/>
    <property type="project" value="TreeGrafter"/>
</dbReference>
<dbReference type="InterPro" id="IPR050766">
    <property type="entry name" value="Bact_Lucif_Oxidored"/>
</dbReference>
<keyword evidence="4" id="KW-0503">Monooxygenase</keyword>
<sequence>MECGIFHTPYMRPGRTDKETFEYSMMLAKAADSFGYRDFMVGEHGMQAWENIPNPELLIVAAAQVTERMRFAPMAHIVPLHNPSSLAVQVGYTSQLLQDRYFLGVGAGSWENEAVLRGQPGDLSEAHPRLLEGLEVMDKVWRRQPFTHEGQFYKAAWLEAGIEAGSVDHHDAFDLKDGEEYHALADHSPYGGADGLEIAITGLSAGSPSHVLAGQRGWTPVSFYGGSTLLRSQWDVYSAAVEARGDVPDGSRFKVARDVFVAKTDEEAKEQAKNGALGHAWSKYLMPVYKKYRILQGFIDDADVKVDINDVDLDYLADHVWLCGSPETVMAKIERTFEQTGFRYGQIAVNTHDALDDPAPWVESLRLFATEVVANIEVAGSKSPVHEFA</sequence>
<dbReference type="PANTHER" id="PTHR30137:SF16">
    <property type="entry name" value="BLL0895 PROTEIN"/>
    <property type="match status" value="1"/>
</dbReference>